<dbReference type="AlphaFoldDB" id="A0A0R2ITR5"/>
<evidence type="ECO:0000256" key="1">
    <source>
        <dbReference type="SAM" id="MobiDB-lite"/>
    </source>
</evidence>
<feature type="region of interest" description="Disordered" evidence="1">
    <location>
        <begin position="159"/>
        <end position="181"/>
    </location>
</feature>
<reference evidence="2 3" key="1">
    <citation type="journal article" date="2015" name="Genome Announc.">
        <title>Expanding the biotechnology potential of lactobacilli through comparative genomics of 213 strains and associated genera.</title>
        <authorList>
            <person name="Sun Z."/>
            <person name="Harris H.M."/>
            <person name="McCann A."/>
            <person name="Guo C."/>
            <person name="Argimon S."/>
            <person name="Zhang W."/>
            <person name="Yang X."/>
            <person name="Jeffery I.B."/>
            <person name="Cooney J.C."/>
            <person name="Kagawa T.F."/>
            <person name="Liu W."/>
            <person name="Song Y."/>
            <person name="Salvetti E."/>
            <person name="Wrobel A."/>
            <person name="Rasinkangas P."/>
            <person name="Parkhill J."/>
            <person name="Rea M.C."/>
            <person name="O'Sullivan O."/>
            <person name="Ritari J."/>
            <person name="Douillard F.P."/>
            <person name="Paul Ross R."/>
            <person name="Yang R."/>
            <person name="Briner A.E."/>
            <person name="Felis G.E."/>
            <person name="de Vos W.M."/>
            <person name="Barrangou R."/>
            <person name="Klaenhammer T.R."/>
            <person name="Caufield P.W."/>
            <person name="Cui Y."/>
            <person name="Zhang H."/>
            <person name="O'Toole P.W."/>
        </authorList>
    </citation>
    <scope>NUCLEOTIDE SEQUENCE [LARGE SCALE GENOMIC DNA]</scope>
    <source>
        <strain evidence="2 3">DSM 17757</strain>
    </source>
</reference>
<sequence>MEILAKDIKAEEYITGSEVVHKIERIGSLATLGNWAKEMERMGHKFQHDGRGRRIYSDDDMKLLKQMNDLLGDRNTLKQAVDVTLGVTDKDAAEKEKAADGKQTPAVLDKKMLQAQNKDLSEIKEMLAQLVKQNQQYHEENVQLQAQVTELTEMTKKNEQLLQEPPKKKSWWHRHFGSDED</sequence>
<dbReference type="STRING" id="319652.IV80_GL001511"/>
<evidence type="ECO:0008006" key="4">
    <source>
        <dbReference type="Google" id="ProtNLM"/>
    </source>
</evidence>
<evidence type="ECO:0000313" key="3">
    <source>
        <dbReference type="Proteomes" id="UP000051568"/>
    </source>
</evidence>
<dbReference type="Proteomes" id="UP000051568">
    <property type="component" value="Unassembled WGS sequence"/>
</dbReference>
<gene>
    <name evidence="2" type="ORF">IV80_GL001511</name>
</gene>
<keyword evidence="3" id="KW-1185">Reference proteome</keyword>
<comment type="caution">
    <text evidence="2">The sequence shown here is derived from an EMBL/GenBank/DDBJ whole genome shotgun (WGS) entry which is preliminary data.</text>
</comment>
<dbReference type="PATRIC" id="fig|319652.3.peg.1531"/>
<accession>A0A0R2ITR5</accession>
<evidence type="ECO:0000313" key="2">
    <source>
        <dbReference type="EMBL" id="KRN66261.1"/>
    </source>
</evidence>
<organism evidence="2 3">
    <name type="scientific">Pediococcus cellicola</name>
    <dbReference type="NCBI Taxonomy" id="319652"/>
    <lineage>
        <taxon>Bacteria</taxon>
        <taxon>Bacillati</taxon>
        <taxon>Bacillota</taxon>
        <taxon>Bacilli</taxon>
        <taxon>Lactobacillales</taxon>
        <taxon>Lactobacillaceae</taxon>
        <taxon>Pediococcus</taxon>
    </lineage>
</organism>
<dbReference type="EMBL" id="JQBR01000005">
    <property type="protein sequence ID" value="KRN66261.1"/>
    <property type="molecule type" value="Genomic_DNA"/>
</dbReference>
<proteinExistence type="predicted"/>
<protein>
    <recommendedName>
        <fullName evidence="4">HTH merR-type domain-containing protein</fullName>
    </recommendedName>
</protein>
<name>A0A0R2ITR5_9LACO</name>